<reference evidence="23" key="3">
    <citation type="submission" date="2020-05" db="UniProtKB">
        <authorList>
            <consortium name="EnsemblMetazoa"/>
        </authorList>
    </citation>
    <scope>IDENTIFICATION</scope>
    <source>
        <strain evidence="23">Jacobina</strain>
    </source>
</reference>
<feature type="transmembrane region" description="Helical" evidence="21">
    <location>
        <begin position="63"/>
        <end position="91"/>
    </location>
</feature>
<keyword evidence="6" id="KW-0109">Calcium transport</keyword>
<evidence type="ECO:0000256" key="1">
    <source>
        <dbReference type="ARBA" id="ARBA00004177"/>
    </source>
</evidence>
<keyword evidence="12 21" id="KW-1133">Transmembrane helix</keyword>
<dbReference type="Proteomes" id="UP000092461">
    <property type="component" value="Unassembled WGS sequence"/>
</dbReference>
<evidence type="ECO:0000313" key="24">
    <source>
        <dbReference type="Proteomes" id="UP000092461"/>
    </source>
</evidence>
<evidence type="ECO:0000256" key="9">
    <source>
        <dbReference type="ARBA" id="ARBA00022692"/>
    </source>
</evidence>
<organism evidence="23 24">
    <name type="scientific">Lutzomyia longipalpis</name>
    <name type="common">Sand fly</name>
    <dbReference type="NCBI Taxonomy" id="7200"/>
    <lineage>
        <taxon>Eukaryota</taxon>
        <taxon>Metazoa</taxon>
        <taxon>Ecdysozoa</taxon>
        <taxon>Arthropoda</taxon>
        <taxon>Hexapoda</taxon>
        <taxon>Insecta</taxon>
        <taxon>Pterygota</taxon>
        <taxon>Neoptera</taxon>
        <taxon>Endopterygota</taxon>
        <taxon>Diptera</taxon>
        <taxon>Nematocera</taxon>
        <taxon>Psychodoidea</taxon>
        <taxon>Psychodidae</taxon>
        <taxon>Lutzomyia</taxon>
        <taxon>Lutzomyia</taxon>
    </lineage>
</organism>
<dbReference type="GO" id="GO:0042734">
    <property type="term" value="C:presynaptic membrane"/>
    <property type="evidence" value="ECO:0007669"/>
    <property type="project" value="UniProtKB-SubCell"/>
</dbReference>
<keyword evidence="10" id="KW-0967">Endosome</keyword>
<keyword evidence="9 21" id="KW-0812">Transmembrane</keyword>
<dbReference type="GO" id="GO:0005262">
    <property type="term" value="F:calcium channel activity"/>
    <property type="evidence" value="ECO:0007669"/>
    <property type="project" value="UniProtKB-KW"/>
</dbReference>
<comment type="subunit">
    <text evidence="20">Homomultimer. Associates with the dally/ magu complex.</text>
</comment>
<dbReference type="GO" id="GO:0005768">
    <property type="term" value="C:endosome"/>
    <property type="evidence" value="ECO:0007669"/>
    <property type="project" value="UniProtKB-SubCell"/>
</dbReference>
<evidence type="ECO:0000313" key="23">
    <source>
        <dbReference type="EnsemblMetazoa" id="LLOJ004719-PA"/>
    </source>
</evidence>
<dbReference type="GO" id="GO:0030672">
    <property type="term" value="C:synaptic vesicle membrane"/>
    <property type="evidence" value="ECO:0007669"/>
    <property type="project" value="UniProtKB-SubCell"/>
</dbReference>
<keyword evidence="8" id="KW-0107">Calcium channel</keyword>
<evidence type="ECO:0000256" key="13">
    <source>
        <dbReference type="ARBA" id="ARBA00023018"/>
    </source>
</evidence>
<evidence type="ECO:0000256" key="14">
    <source>
        <dbReference type="ARBA" id="ARBA00023065"/>
    </source>
</evidence>
<evidence type="ECO:0000256" key="15">
    <source>
        <dbReference type="ARBA" id="ARBA00023136"/>
    </source>
</evidence>
<feature type="transmembrane region" description="Helical" evidence="21">
    <location>
        <begin position="35"/>
        <end position="57"/>
    </location>
</feature>
<dbReference type="EMBL" id="AJWK01014724">
    <property type="status" value="NOT_ANNOTATED_CDS"/>
    <property type="molecule type" value="Genomic_DNA"/>
</dbReference>
<keyword evidence="13" id="KW-0770">Synapse</keyword>
<evidence type="ECO:0000256" key="6">
    <source>
        <dbReference type="ARBA" id="ARBA00022568"/>
    </source>
</evidence>
<evidence type="ECO:0000256" key="7">
    <source>
        <dbReference type="ARBA" id="ARBA00022583"/>
    </source>
</evidence>
<feature type="transmembrane region" description="Helical" evidence="21">
    <location>
        <begin position="103"/>
        <end position="120"/>
    </location>
</feature>
<keyword evidence="16" id="KW-0966">Cell projection</keyword>
<evidence type="ECO:0000256" key="5">
    <source>
        <dbReference type="ARBA" id="ARBA00022448"/>
    </source>
</evidence>
<evidence type="ECO:0000256" key="10">
    <source>
        <dbReference type="ARBA" id="ARBA00022753"/>
    </source>
</evidence>
<dbReference type="EMBL" id="AJWK01014723">
    <property type="status" value="NOT_ANNOTATED_CDS"/>
    <property type="molecule type" value="Genomic_DNA"/>
</dbReference>
<dbReference type="RefSeq" id="XP_055694743.1">
    <property type="nucleotide sequence ID" value="XM_055838768.1"/>
</dbReference>
<protein>
    <recommendedName>
        <fullName evidence="4">Calcium channel flower</fullName>
    </recommendedName>
</protein>
<dbReference type="VEuPathDB" id="VectorBase:LLONM1_002128"/>
<feature type="transmembrane region" description="Helical" evidence="21">
    <location>
        <begin position="126"/>
        <end position="145"/>
    </location>
</feature>
<evidence type="ECO:0000256" key="20">
    <source>
        <dbReference type="ARBA" id="ARBA00046506"/>
    </source>
</evidence>
<keyword evidence="11" id="KW-0106">Calcium</keyword>
<keyword evidence="17" id="KW-0407">Ion channel</keyword>
<keyword evidence="24" id="KW-1185">Reference proteome</keyword>
<dbReference type="Pfam" id="PF10233">
    <property type="entry name" value="Cg6151-P"/>
    <property type="match status" value="1"/>
</dbReference>
<reference evidence="22" key="2">
    <citation type="journal article" date="2020" name="BMC">
        <title>Leishmania infection induces a limited differential gene expression in the sand fly midgut.</title>
        <authorList>
            <person name="Coutinho-Abreu I.V."/>
            <person name="Serafim T.D."/>
            <person name="Meneses C."/>
            <person name="Kamhawi S."/>
            <person name="Oliveira F."/>
            <person name="Valenzuela J.G."/>
        </authorList>
    </citation>
    <scope>NUCLEOTIDE SEQUENCE</scope>
    <source>
        <strain evidence="22">Jacobina</strain>
        <tissue evidence="22">Midgut</tissue>
    </source>
</reference>
<dbReference type="PANTHER" id="PTHR13314:SF2">
    <property type="entry name" value="CALCIUM CHANNEL FLOWER HOMOLOG"/>
    <property type="match status" value="1"/>
</dbReference>
<dbReference type="GO" id="GO:0006897">
    <property type="term" value="P:endocytosis"/>
    <property type="evidence" value="ECO:0007669"/>
    <property type="project" value="UniProtKB-KW"/>
</dbReference>
<dbReference type="GeneID" id="129796655"/>
<evidence type="ECO:0000256" key="21">
    <source>
        <dbReference type="SAM" id="Phobius"/>
    </source>
</evidence>
<dbReference type="SMART" id="SM01077">
    <property type="entry name" value="Cg6151-P"/>
    <property type="match status" value="1"/>
</dbReference>
<accession>A0A1B0CJL6</accession>
<dbReference type="AlphaFoldDB" id="A0A1B0CJL6"/>
<keyword evidence="5" id="KW-0813">Transport</keyword>
<evidence type="ECO:0000256" key="19">
    <source>
        <dbReference type="ARBA" id="ARBA00034111"/>
    </source>
</evidence>
<evidence type="ECO:0000256" key="2">
    <source>
        <dbReference type="ARBA" id="ARBA00004644"/>
    </source>
</evidence>
<comment type="similarity">
    <text evidence="3">Belongs to the calcium channel flower family.</text>
</comment>
<dbReference type="EMBL" id="GITU01001234">
    <property type="protein sequence ID" value="MBC1169937.1"/>
    <property type="molecule type" value="Transcribed_RNA"/>
</dbReference>
<name>A0A1B0CJL6_LUTLO</name>
<dbReference type="EnsemblMetazoa" id="LLOJ004719-RA">
    <property type="protein sequence ID" value="LLOJ004719-PA"/>
    <property type="gene ID" value="LLOJ004719"/>
</dbReference>
<dbReference type="PANTHER" id="PTHR13314">
    <property type="entry name" value="CALCIUM CHANNEL FLOWER HOMOLOG"/>
    <property type="match status" value="1"/>
</dbReference>
<keyword evidence="18" id="KW-0968">Cytoplasmic vesicle</keyword>
<keyword evidence="14" id="KW-0406">Ion transport</keyword>
<comment type="subcellular location">
    <subcellularLocation>
        <location evidence="2">Cytoplasmic vesicle</location>
        <location evidence="2">Secretory vesicle</location>
        <location evidence="2">Synaptic vesicle membrane</location>
        <topology evidence="2">Multi-pass membrane protein</topology>
    </subcellularLocation>
    <subcellularLocation>
        <location evidence="1">Endosome</location>
    </subcellularLocation>
    <subcellularLocation>
        <location evidence="19">Presynaptic cell membrane</location>
    </subcellularLocation>
</comment>
<evidence type="ECO:0000256" key="12">
    <source>
        <dbReference type="ARBA" id="ARBA00022989"/>
    </source>
</evidence>
<evidence type="ECO:0000256" key="17">
    <source>
        <dbReference type="ARBA" id="ARBA00023303"/>
    </source>
</evidence>
<dbReference type="InterPro" id="IPR019365">
    <property type="entry name" value="TVP18/Ca-channel_flower"/>
</dbReference>
<evidence type="ECO:0000313" key="22">
    <source>
        <dbReference type="EMBL" id="MBC1169937.1"/>
    </source>
</evidence>
<evidence type="ECO:0000256" key="4">
    <source>
        <dbReference type="ARBA" id="ARBA00016120"/>
    </source>
</evidence>
<sequence length="196" mass="20882">MASFTEKFVSLMARPGQDAVPKDDVPWYLKYGGRVLGIVAAFFAILFGLYNCLSILLVDIGCLVSGILQICAGMLVMVIEAPCCCMFIDFVQKIADLADSKPYYYRAAVYCVIAIPPIAMCPGLGSLFGCGLIFGTGVIYGMMSLGKKASLQEMRNAAVASDNSRPIGTTSGMRSNLVDNAQPVAFTGPPAYDSNV</sequence>
<evidence type="ECO:0000256" key="8">
    <source>
        <dbReference type="ARBA" id="ARBA00022673"/>
    </source>
</evidence>
<evidence type="ECO:0000256" key="3">
    <source>
        <dbReference type="ARBA" id="ARBA00010023"/>
    </source>
</evidence>
<dbReference type="VEuPathDB" id="VectorBase:LLOJ004719"/>
<evidence type="ECO:0000256" key="18">
    <source>
        <dbReference type="ARBA" id="ARBA00023329"/>
    </source>
</evidence>
<evidence type="ECO:0000256" key="11">
    <source>
        <dbReference type="ARBA" id="ARBA00022837"/>
    </source>
</evidence>
<keyword evidence="7" id="KW-0254">Endocytosis</keyword>
<proteinExistence type="inferred from homology"/>
<dbReference type="CTD" id="39720"/>
<evidence type="ECO:0000256" key="16">
    <source>
        <dbReference type="ARBA" id="ARBA00023273"/>
    </source>
</evidence>
<keyword evidence="15 21" id="KW-0472">Membrane</keyword>
<reference evidence="24" key="1">
    <citation type="submission" date="2012-05" db="EMBL/GenBank/DDBJ databases">
        <title>Whole Genome Assembly of Lutzomyia longipalpis.</title>
        <authorList>
            <person name="Richards S."/>
            <person name="Qu C."/>
            <person name="Dillon R."/>
            <person name="Worley K."/>
            <person name="Scherer S."/>
            <person name="Batterton M."/>
            <person name="Taylor A."/>
            <person name="Hawes A."/>
            <person name="Hernandez B."/>
            <person name="Kovar C."/>
            <person name="Mandapat C."/>
            <person name="Pham C."/>
            <person name="Qu C."/>
            <person name="Jing C."/>
            <person name="Bess C."/>
            <person name="Bandaranaike D."/>
            <person name="Ngo D."/>
            <person name="Ongeri F."/>
            <person name="Arias F."/>
            <person name="Lara F."/>
            <person name="Weissenberger G."/>
            <person name="Kamau G."/>
            <person name="Han H."/>
            <person name="Shen H."/>
            <person name="Dinh H."/>
            <person name="Khalil I."/>
            <person name="Jones J."/>
            <person name="Shafer J."/>
            <person name="Jayaseelan J."/>
            <person name="Quiroz J."/>
            <person name="Blankenburg K."/>
            <person name="Nguyen L."/>
            <person name="Jackson L."/>
            <person name="Francisco L."/>
            <person name="Tang L.-Y."/>
            <person name="Pu L.-L."/>
            <person name="Perales L."/>
            <person name="Lorensuhewa L."/>
            <person name="Munidasa M."/>
            <person name="Coyle M."/>
            <person name="Taylor M."/>
            <person name="Puazo M."/>
            <person name="Firestine M."/>
            <person name="Scheel M."/>
            <person name="Javaid M."/>
            <person name="Wang M."/>
            <person name="Li M."/>
            <person name="Tabassum N."/>
            <person name="Saada N."/>
            <person name="Osuji N."/>
            <person name="Aqrawi P."/>
            <person name="Fu Q."/>
            <person name="Thornton R."/>
            <person name="Raj R."/>
            <person name="Goodspeed R."/>
            <person name="Mata R."/>
            <person name="Najjar R."/>
            <person name="Gubbala S."/>
            <person name="Lee S."/>
            <person name="Denson S."/>
            <person name="Patil S."/>
            <person name="Macmil S."/>
            <person name="Qi S."/>
            <person name="Matskevitch T."/>
            <person name="Palculict T."/>
            <person name="Mathew T."/>
            <person name="Vee V."/>
            <person name="Velamala V."/>
            <person name="Korchina V."/>
            <person name="Cai W."/>
            <person name="Liu W."/>
            <person name="Dai W."/>
            <person name="Zou X."/>
            <person name="Zhu Y."/>
            <person name="Zhang Y."/>
            <person name="Wu Y.-Q."/>
            <person name="Xin Y."/>
            <person name="Nazarath L."/>
            <person name="Kovar C."/>
            <person name="Han Y."/>
            <person name="Muzny D."/>
            <person name="Gibbs R."/>
        </authorList>
    </citation>
    <scope>NUCLEOTIDE SEQUENCE [LARGE SCALE GENOMIC DNA]</scope>
    <source>
        <strain evidence="24">Jacobina</strain>
    </source>
</reference>